<dbReference type="AlphaFoldDB" id="A0A3M9NAW1"/>
<reference evidence="2 3" key="1">
    <citation type="submission" date="2018-11" db="EMBL/GenBank/DDBJ databases">
        <title>Draft genome sequence of Ferruginibacter sp. BO-59.</title>
        <authorList>
            <person name="Im W.T."/>
        </authorList>
    </citation>
    <scope>NUCLEOTIDE SEQUENCE [LARGE SCALE GENOMIC DNA]</scope>
    <source>
        <strain evidence="2 3">BO-59</strain>
    </source>
</reference>
<dbReference type="InterPro" id="IPR014982">
    <property type="entry name" value="GSCFA"/>
</dbReference>
<name>A0A3M9NAW1_9BACT</name>
<evidence type="ECO:0000313" key="3">
    <source>
        <dbReference type="Proteomes" id="UP000267223"/>
    </source>
</evidence>
<dbReference type="OrthoDB" id="9807687at2"/>
<proteinExistence type="predicted"/>
<dbReference type="Proteomes" id="UP000267223">
    <property type="component" value="Unassembled WGS sequence"/>
</dbReference>
<keyword evidence="3" id="KW-1185">Reference proteome</keyword>
<accession>A0A3M9NAW1</accession>
<comment type="caution">
    <text evidence="2">The sequence shown here is derived from an EMBL/GenBank/DDBJ whole genome shotgun (WGS) entry which is preliminary data.</text>
</comment>
<dbReference type="Pfam" id="PF08885">
    <property type="entry name" value="GSCFA"/>
    <property type="match status" value="1"/>
</dbReference>
<dbReference type="EMBL" id="RJJR01000012">
    <property type="protein sequence ID" value="RNI34886.1"/>
    <property type="molecule type" value="Genomic_DNA"/>
</dbReference>
<evidence type="ECO:0000313" key="2">
    <source>
        <dbReference type="EMBL" id="RNI34886.1"/>
    </source>
</evidence>
<evidence type="ECO:0000259" key="1">
    <source>
        <dbReference type="Pfam" id="PF08885"/>
    </source>
</evidence>
<feature type="domain" description="GSCFA" evidence="1">
    <location>
        <begin position="21"/>
        <end position="257"/>
    </location>
</feature>
<organism evidence="2 3">
    <name type="scientific">Hanamia caeni</name>
    <dbReference type="NCBI Taxonomy" id="2294116"/>
    <lineage>
        <taxon>Bacteria</taxon>
        <taxon>Pseudomonadati</taxon>
        <taxon>Bacteroidota</taxon>
        <taxon>Chitinophagia</taxon>
        <taxon>Chitinophagales</taxon>
        <taxon>Chitinophagaceae</taxon>
        <taxon>Hanamia</taxon>
    </lineage>
</organism>
<dbReference type="SUPFAM" id="SSF52266">
    <property type="entry name" value="SGNH hydrolase"/>
    <property type="match status" value="1"/>
</dbReference>
<dbReference type="RefSeq" id="WP_123121440.1">
    <property type="nucleotide sequence ID" value="NZ_RJJR01000012.1"/>
</dbReference>
<sequence>MELILPFQSPAFPFHISFKDKILLMGSCFSEEMGNKLQALKFGIIQNPNGILYDPLSISDALFSYIENKPFEEKNLFQLNGLWHSWQHHSVFSGVNKESVLQKITESQSCAHVFLKNATCLFITFGTAFNYLLKSNSQNVANCHKVSGNSFIKNLLPVEEIRADLQSVITALERFNSQLKIIFTVSPVKHIKDGIIENSRSKARLIEAAHVIAEEKKNAFYFPSYEIVTDVLRDYRFFKKDLVHPNEMATDFVFEKFSESFFDHETKSIINEIEKVTAAANHKPFEKESEKHQQFIFAQIENIDRLQQKFPFVNLSNERQYFQSQLK</sequence>
<protein>
    <submittedName>
        <fullName evidence="2">GSCFA domain-containing protein</fullName>
    </submittedName>
</protein>
<gene>
    <name evidence="2" type="ORF">EFY79_14515</name>
</gene>